<evidence type="ECO:0000313" key="6">
    <source>
        <dbReference type="Proteomes" id="UP000053512"/>
    </source>
</evidence>
<reference evidence="6" key="1">
    <citation type="submission" date="2015-12" db="EMBL/GenBank/DDBJ databases">
        <authorList>
            <person name="Nair G.R."/>
            <person name="Kaur G."/>
            <person name="Mayilraj S."/>
        </authorList>
    </citation>
    <scope>NUCLEOTIDE SEQUENCE [LARGE SCALE GENOMIC DNA]</scope>
    <source>
        <strain evidence="6">CD08_4</strain>
    </source>
</reference>
<gene>
    <name evidence="5" type="ORF">AVL61_12720</name>
</gene>
<name>A0A0W8IMT7_KOCRO</name>
<dbReference type="GO" id="GO:0003677">
    <property type="term" value="F:DNA binding"/>
    <property type="evidence" value="ECO:0007669"/>
    <property type="project" value="UniProtKB-KW"/>
</dbReference>
<accession>A0A0W8IMT7</accession>
<dbReference type="Pfam" id="PF07729">
    <property type="entry name" value="FCD"/>
    <property type="match status" value="1"/>
</dbReference>
<keyword evidence="1" id="KW-0805">Transcription regulation</keyword>
<dbReference type="InterPro" id="IPR011711">
    <property type="entry name" value="GntR_C"/>
</dbReference>
<dbReference type="STRING" id="136273.GY22_04690"/>
<dbReference type="InterPro" id="IPR000524">
    <property type="entry name" value="Tscrpt_reg_HTH_GntR"/>
</dbReference>
<evidence type="ECO:0000256" key="3">
    <source>
        <dbReference type="ARBA" id="ARBA00023163"/>
    </source>
</evidence>
<evidence type="ECO:0000313" key="5">
    <source>
        <dbReference type="EMBL" id="KUG61269.1"/>
    </source>
</evidence>
<dbReference type="AlphaFoldDB" id="A0A0W8IMT7"/>
<dbReference type="SMART" id="SM00895">
    <property type="entry name" value="FCD"/>
    <property type="match status" value="1"/>
</dbReference>
<dbReference type="InterPro" id="IPR008920">
    <property type="entry name" value="TF_FadR/GntR_C"/>
</dbReference>
<organism evidence="5 6">
    <name type="scientific">Kocuria rosea subsp. polaris</name>
    <dbReference type="NCBI Taxonomy" id="136273"/>
    <lineage>
        <taxon>Bacteria</taxon>
        <taxon>Bacillati</taxon>
        <taxon>Actinomycetota</taxon>
        <taxon>Actinomycetes</taxon>
        <taxon>Micrococcales</taxon>
        <taxon>Micrococcaceae</taxon>
        <taxon>Kocuria</taxon>
    </lineage>
</organism>
<dbReference type="PANTHER" id="PTHR43537">
    <property type="entry name" value="TRANSCRIPTIONAL REGULATOR, GNTR FAMILY"/>
    <property type="match status" value="1"/>
</dbReference>
<dbReference type="InterPro" id="IPR036388">
    <property type="entry name" value="WH-like_DNA-bd_sf"/>
</dbReference>
<dbReference type="PANTHER" id="PTHR43537:SF45">
    <property type="entry name" value="GNTR FAMILY REGULATORY PROTEIN"/>
    <property type="match status" value="1"/>
</dbReference>
<keyword evidence="3" id="KW-0804">Transcription</keyword>
<evidence type="ECO:0000256" key="1">
    <source>
        <dbReference type="ARBA" id="ARBA00023015"/>
    </source>
</evidence>
<dbReference type="GO" id="GO:0003700">
    <property type="term" value="F:DNA-binding transcription factor activity"/>
    <property type="evidence" value="ECO:0007669"/>
    <property type="project" value="InterPro"/>
</dbReference>
<feature type="domain" description="HTH gntR-type" evidence="4">
    <location>
        <begin position="33"/>
        <end position="100"/>
    </location>
</feature>
<dbReference type="InterPro" id="IPR036390">
    <property type="entry name" value="WH_DNA-bd_sf"/>
</dbReference>
<evidence type="ECO:0000256" key="2">
    <source>
        <dbReference type="ARBA" id="ARBA00023125"/>
    </source>
</evidence>
<dbReference type="Gene3D" id="1.20.120.530">
    <property type="entry name" value="GntR ligand-binding domain-like"/>
    <property type="match status" value="1"/>
</dbReference>
<dbReference type="SMART" id="SM00345">
    <property type="entry name" value="HTH_GNTR"/>
    <property type="match status" value="1"/>
</dbReference>
<dbReference type="SUPFAM" id="SSF48008">
    <property type="entry name" value="GntR ligand-binding domain-like"/>
    <property type="match status" value="1"/>
</dbReference>
<dbReference type="RefSeq" id="WP_058873303.1">
    <property type="nucleotide sequence ID" value="NZ_LQBK01000005.1"/>
</dbReference>
<dbReference type="OrthoDB" id="9816161at2"/>
<keyword evidence="2" id="KW-0238">DNA-binding</keyword>
<dbReference type="SUPFAM" id="SSF46785">
    <property type="entry name" value="Winged helix' DNA-binding domain"/>
    <property type="match status" value="1"/>
</dbReference>
<dbReference type="Gene3D" id="1.10.10.10">
    <property type="entry name" value="Winged helix-like DNA-binding domain superfamily/Winged helix DNA-binding domain"/>
    <property type="match status" value="1"/>
</dbReference>
<dbReference type="PROSITE" id="PS50949">
    <property type="entry name" value="HTH_GNTR"/>
    <property type="match status" value="1"/>
</dbReference>
<protein>
    <recommendedName>
        <fullName evidence="4">HTH gntR-type domain-containing protein</fullName>
    </recommendedName>
</protein>
<comment type="caution">
    <text evidence="5">The sequence shown here is derived from an EMBL/GenBank/DDBJ whole genome shotgun (WGS) entry which is preliminary data.</text>
</comment>
<dbReference type="Pfam" id="PF00392">
    <property type="entry name" value="GntR"/>
    <property type="match status" value="1"/>
</dbReference>
<evidence type="ECO:0000259" key="4">
    <source>
        <dbReference type="PROSITE" id="PS50949"/>
    </source>
</evidence>
<sequence length="266" mass="28490">MTTAPRAVAPSPDEGRPGAALPALPSVAATTGSSLAVQVMAAVRRAITAGEMEPGRLYSVQQLASAMDVSRSPVREGLLRLGEAGLIRFHRNRGFEIVEVSPTDVAEILAVRTALEVPAARRAARLAGPEELDRVRAQWQTMHDAARTGDLEATARADEGLHRLLLLLAGNSQALELVERLRTTTAFLGVVAAASRRPVDELAREHDALVRAVLARDEKAAARAMREHLASTARRLVAQALLARRTPAERVEELTAQVWDAASAGY</sequence>
<dbReference type="Proteomes" id="UP000053512">
    <property type="component" value="Unassembled WGS sequence"/>
</dbReference>
<dbReference type="EMBL" id="LQBK01000005">
    <property type="protein sequence ID" value="KUG61269.1"/>
    <property type="molecule type" value="Genomic_DNA"/>
</dbReference>
<proteinExistence type="predicted"/>